<keyword evidence="5 9" id="KW-0812">Transmembrane</keyword>
<evidence type="ECO:0000256" key="3">
    <source>
        <dbReference type="ARBA" id="ARBA00022475"/>
    </source>
</evidence>
<keyword evidence="12" id="KW-1185">Reference proteome</keyword>
<evidence type="ECO:0000313" key="11">
    <source>
        <dbReference type="EMBL" id="MBM7632053.1"/>
    </source>
</evidence>
<dbReference type="PANTHER" id="PTHR35011">
    <property type="entry name" value="2,3-DIKETO-L-GULONATE TRAP TRANSPORTER SMALL PERMEASE PROTEIN YIAM"/>
    <property type="match status" value="1"/>
</dbReference>
<feature type="transmembrane region" description="Helical" evidence="9">
    <location>
        <begin position="127"/>
        <end position="149"/>
    </location>
</feature>
<keyword evidence="6 9" id="KW-1133">Transmembrane helix</keyword>
<evidence type="ECO:0000256" key="8">
    <source>
        <dbReference type="ARBA" id="ARBA00038436"/>
    </source>
</evidence>
<dbReference type="RefSeq" id="WP_204696121.1">
    <property type="nucleotide sequence ID" value="NZ_JAFBEC010000003.1"/>
</dbReference>
<evidence type="ECO:0000259" key="10">
    <source>
        <dbReference type="Pfam" id="PF04290"/>
    </source>
</evidence>
<protein>
    <submittedName>
        <fullName evidence="11">TRAP-type C4-dicarboxylate transport system permease small subunit</fullName>
    </submittedName>
</protein>
<evidence type="ECO:0000256" key="9">
    <source>
        <dbReference type="SAM" id="Phobius"/>
    </source>
</evidence>
<dbReference type="InterPro" id="IPR055348">
    <property type="entry name" value="DctQ"/>
</dbReference>
<dbReference type="Proteomes" id="UP000741863">
    <property type="component" value="Unassembled WGS sequence"/>
</dbReference>
<comment type="subcellular location">
    <subcellularLocation>
        <location evidence="1">Cell inner membrane</location>
        <topology evidence="1">Multi-pass membrane protein</topology>
    </subcellularLocation>
</comment>
<dbReference type="PANTHER" id="PTHR35011:SF11">
    <property type="entry name" value="TRAP TRANSPORTER SMALL PERMEASE PROTEIN"/>
    <property type="match status" value="1"/>
</dbReference>
<keyword evidence="4" id="KW-0997">Cell inner membrane</keyword>
<comment type="similarity">
    <text evidence="8">Belongs to the TRAP transporter small permease family.</text>
</comment>
<dbReference type="EMBL" id="JAFBEC010000003">
    <property type="protein sequence ID" value="MBM7632053.1"/>
    <property type="molecule type" value="Genomic_DNA"/>
</dbReference>
<evidence type="ECO:0000256" key="1">
    <source>
        <dbReference type="ARBA" id="ARBA00004429"/>
    </source>
</evidence>
<proteinExistence type="inferred from homology"/>
<organism evidence="11 12">
    <name type="scientific">Geomicrobium sediminis</name>
    <dbReference type="NCBI Taxonomy" id="1347788"/>
    <lineage>
        <taxon>Bacteria</taxon>
        <taxon>Bacillati</taxon>
        <taxon>Bacillota</taxon>
        <taxon>Bacilli</taxon>
        <taxon>Bacillales</taxon>
        <taxon>Geomicrobium</taxon>
    </lineage>
</organism>
<evidence type="ECO:0000256" key="2">
    <source>
        <dbReference type="ARBA" id="ARBA00022448"/>
    </source>
</evidence>
<dbReference type="InterPro" id="IPR007387">
    <property type="entry name" value="TRAP_DctQ"/>
</dbReference>
<evidence type="ECO:0000256" key="6">
    <source>
        <dbReference type="ARBA" id="ARBA00022989"/>
    </source>
</evidence>
<comment type="caution">
    <text evidence="11">The sequence shown here is derived from an EMBL/GenBank/DDBJ whole genome shotgun (WGS) entry which is preliminary data.</text>
</comment>
<feature type="transmembrane region" description="Helical" evidence="9">
    <location>
        <begin position="12"/>
        <end position="32"/>
    </location>
</feature>
<evidence type="ECO:0000313" key="12">
    <source>
        <dbReference type="Proteomes" id="UP000741863"/>
    </source>
</evidence>
<name>A0ABS2PB29_9BACL</name>
<dbReference type="Pfam" id="PF04290">
    <property type="entry name" value="DctQ"/>
    <property type="match status" value="1"/>
</dbReference>
<sequence>MKSLLNGIEYVFMRAAALFFVVFVVCIFLQLLSRYVPTISLLWPAEIATYAFIWTVFLGASVMVYHQEHFKIDYVFEKFKGQALLYVKLFSHLIIGLFGLLMIIYGFSLVQLFWEWTVNTLPQLQQGYLWLALPISGLGMVLFSIGNALEDVKDFKEKGEQVG</sequence>
<feature type="transmembrane region" description="Helical" evidence="9">
    <location>
        <begin position="47"/>
        <end position="65"/>
    </location>
</feature>
<keyword evidence="2" id="KW-0813">Transport</keyword>
<keyword evidence="3" id="KW-1003">Cell membrane</keyword>
<keyword evidence="7 9" id="KW-0472">Membrane</keyword>
<evidence type="ECO:0000256" key="4">
    <source>
        <dbReference type="ARBA" id="ARBA00022519"/>
    </source>
</evidence>
<accession>A0ABS2PB29</accession>
<gene>
    <name evidence="11" type="ORF">JOD17_001146</name>
</gene>
<evidence type="ECO:0000256" key="7">
    <source>
        <dbReference type="ARBA" id="ARBA00023136"/>
    </source>
</evidence>
<feature type="domain" description="Tripartite ATP-independent periplasmic transporters DctQ component" evidence="10">
    <location>
        <begin position="24"/>
        <end position="153"/>
    </location>
</feature>
<feature type="transmembrane region" description="Helical" evidence="9">
    <location>
        <begin position="85"/>
        <end position="107"/>
    </location>
</feature>
<reference evidence="11 12" key="1">
    <citation type="submission" date="2021-01" db="EMBL/GenBank/DDBJ databases">
        <title>Genomic Encyclopedia of Type Strains, Phase IV (KMG-IV): sequencing the most valuable type-strain genomes for metagenomic binning, comparative biology and taxonomic classification.</title>
        <authorList>
            <person name="Goeker M."/>
        </authorList>
    </citation>
    <scope>NUCLEOTIDE SEQUENCE [LARGE SCALE GENOMIC DNA]</scope>
    <source>
        <strain evidence="11 12">DSM 25540</strain>
    </source>
</reference>
<evidence type="ECO:0000256" key="5">
    <source>
        <dbReference type="ARBA" id="ARBA00022692"/>
    </source>
</evidence>